<reference evidence="6" key="1">
    <citation type="journal article" date="2014" name="Int. J. Syst. Evol. Microbiol.">
        <title>Complete genome sequence of Corynebacterium casei LMG S-19264T (=DSM 44701T), isolated from a smear-ripened cheese.</title>
        <authorList>
            <consortium name="US DOE Joint Genome Institute (JGI-PGF)"/>
            <person name="Walter F."/>
            <person name="Albersmeier A."/>
            <person name="Kalinowski J."/>
            <person name="Ruckert C."/>
        </authorList>
    </citation>
    <scope>NUCLEOTIDE SEQUENCE</scope>
    <source>
        <strain evidence="6">CGMCC 1.15958</strain>
    </source>
</reference>
<gene>
    <name evidence="6" type="ORF">GCM10011514_10320</name>
</gene>
<organism evidence="6 7">
    <name type="scientific">Emticicia aquatilis</name>
    <dbReference type="NCBI Taxonomy" id="1537369"/>
    <lineage>
        <taxon>Bacteria</taxon>
        <taxon>Pseudomonadati</taxon>
        <taxon>Bacteroidota</taxon>
        <taxon>Cytophagia</taxon>
        <taxon>Cytophagales</taxon>
        <taxon>Leadbetterellaceae</taxon>
        <taxon>Emticicia</taxon>
    </lineage>
</organism>
<evidence type="ECO:0000256" key="2">
    <source>
        <dbReference type="ARBA" id="ARBA00022723"/>
    </source>
</evidence>
<evidence type="ECO:0000313" key="6">
    <source>
        <dbReference type="EMBL" id="GGD48249.1"/>
    </source>
</evidence>
<dbReference type="PANTHER" id="PTHR30600">
    <property type="entry name" value="CYTOCHROME C PEROXIDASE-RELATED"/>
    <property type="match status" value="1"/>
</dbReference>
<dbReference type="GO" id="GO:0004130">
    <property type="term" value="F:cytochrome-c peroxidase activity"/>
    <property type="evidence" value="ECO:0007669"/>
    <property type="project" value="TreeGrafter"/>
</dbReference>
<evidence type="ECO:0000256" key="4">
    <source>
        <dbReference type="PROSITE-ProRule" id="PRU00433"/>
    </source>
</evidence>
<sequence length="457" mass="50998">MIVFFSLTTLSCKNQLSEPVPKVEITEKLPASIQRSGNVEKGYDYLVNGNYVDSGIPFDLWISLRGENTENILKRQGDNAKIGYGFTVVTTSNNTRVVGANCLNCHASTINNEFVIGLGNTEFDFTTDQSSNISLLDFLMRGTYSLNSSEYQVFIPYKRGFQAISPLTVTETRGVNPADKYAAILAAHRNPTDLTWRENDPWGITKEVIPTDVPAWWLLKKKNAMFYTGVGTGDFARIMMASSLVSLQDSTQARIIDKQFPDVLAYIKSLIPPTYTGIIDKQKVVDGKAIYETNCSRCHGSSNDKNDYPNLLVSLESIGTDPALASTNFAYPQLLNWYNNSWFSKEPFAAKLVAKNGYIAPPLDGIWATAPYLHNGSVPTLEDLLNSSVRPKIWKRTFKPDDYNTKKVGWNYSISTTKTDNQTYDTSIKGYGNQGHIYGDKLSSSERMALIEFLKTL</sequence>
<keyword evidence="3 4" id="KW-0408">Iron</keyword>
<evidence type="ECO:0000256" key="3">
    <source>
        <dbReference type="ARBA" id="ARBA00023004"/>
    </source>
</evidence>
<dbReference type="GO" id="GO:0046872">
    <property type="term" value="F:metal ion binding"/>
    <property type="evidence" value="ECO:0007669"/>
    <property type="project" value="UniProtKB-KW"/>
</dbReference>
<dbReference type="EMBL" id="BMKK01000002">
    <property type="protein sequence ID" value="GGD48249.1"/>
    <property type="molecule type" value="Genomic_DNA"/>
</dbReference>
<protein>
    <recommendedName>
        <fullName evidence="5">Cytochrome c domain-containing protein</fullName>
    </recommendedName>
</protein>
<keyword evidence="1 4" id="KW-0349">Heme</keyword>
<dbReference type="PANTHER" id="PTHR30600:SF9">
    <property type="entry name" value="BLR7738 PROTEIN"/>
    <property type="match status" value="1"/>
</dbReference>
<dbReference type="AlphaFoldDB" id="A0A917DMB5"/>
<dbReference type="InterPro" id="IPR036909">
    <property type="entry name" value="Cyt_c-like_dom_sf"/>
</dbReference>
<dbReference type="Proteomes" id="UP000609064">
    <property type="component" value="Unassembled WGS sequence"/>
</dbReference>
<accession>A0A917DMB5</accession>
<keyword evidence="2 4" id="KW-0479">Metal-binding</keyword>
<dbReference type="Gene3D" id="1.10.760.10">
    <property type="entry name" value="Cytochrome c-like domain"/>
    <property type="match status" value="1"/>
</dbReference>
<comment type="caution">
    <text evidence="6">The sequence shown here is derived from an EMBL/GenBank/DDBJ whole genome shotgun (WGS) entry which is preliminary data.</text>
</comment>
<reference evidence="6" key="2">
    <citation type="submission" date="2020-09" db="EMBL/GenBank/DDBJ databases">
        <authorList>
            <person name="Sun Q."/>
            <person name="Zhou Y."/>
        </authorList>
    </citation>
    <scope>NUCLEOTIDE SEQUENCE</scope>
    <source>
        <strain evidence="6">CGMCC 1.15958</strain>
    </source>
</reference>
<dbReference type="InterPro" id="IPR009056">
    <property type="entry name" value="Cyt_c-like_dom"/>
</dbReference>
<dbReference type="GO" id="GO:0020037">
    <property type="term" value="F:heme binding"/>
    <property type="evidence" value="ECO:0007669"/>
    <property type="project" value="InterPro"/>
</dbReference>
<keyword evidence="7" id="KW-1185">Reference proteome</keyword>
<dbReference type="GO" id="GO:0009055">
    <property type="term" value="F:electron transfer activity"/>
    <property type="evidence" value="ECO:0007669"/>
    <property type="project" value="InterPro"/>
</dbReference>
<feature type="domain" description="Cytochrome c" evidence="5">
    <location>
        <begin position="282"/>
        <end position="457"/>
    </location>
</feature>
<evidence type="ECO:0000259" key="5">
    <source>
        <dbReference type="PROSITE" id="PS51007"/>
    </source>
</evidence>
<dbReference type="Pfam" id="PF21419">
    <property type="entry name" value="RoxA-like_Cyt-c"/>
    <property type="match status" value="1"/>
</dbReference>
<dbReference type="PROSITE" id="PS51007">
    <property type="entry name" value="CYTC"/>
    <property type="match status" value="1"/>
</dbReference>
<proteinExistence type="predicted"/>
<dbReference type="SUPFAM" id="SSF46626">
    <property type="entry name" value="Cytochrome c"/>
    <property type="match status" value="1"/>
</dbReference>
<evidence type="ECO:0000256" key="1">
    <source>
        <dbReference type="ARBA" id="ARBA00022617"/>
    </source>
</evidence>
<dbReference type="InterPro" id="IPR051395">
    <property type="entry name" value="Cytochrome_c_Peroxidase/MauG"/>
</dbReference>
<evidence type="ECO:0000313" key="7">
    <source>
        <dbReference type="Proteomes" id="UP000609064"/>
    </source>
</evidence>
<name>A0A917DMB5_9BACT</name>